<dbReference type="CDD" id="cd08504">
    <property type="entry name" value="PBP2_OppA"/>
    <property type="match status" value="1"/>
</dbReference>
<dbReference type="Gene3D" id="3.40.190.10">
    <property type="entry name" value="Periplasmic binding protein-like II"/>
    <property type="match status" value="1"/>
</dbReference>
<comment type="caution">
    <text evidence="3">The sequence shown here is derived from an EMBL/GenBank/DDBJ whole genome shotgun (WGS) entry which is preliminary data.</text>
</comment>
<dbReference type="PIRSF" id="PIRSF002741">
    <property type="entry name" value="MppA"/>
    <property type="match status" value="1"/>
</dbReference>
<keyword evidence="1" id="KW-0732">Signal</keyword>
<dbReference type="PROSITE" id="PS51257">
    <property type="entry name" value="PROKAR_LIPOPROTEIN"/>
    <property type="match status" value="1"/>
</dbReference>
<proteinExistence type="predicted"/>
<dbReference type="SUPFAM" id="SSF53850">
    <property type="entry name" value="Periplasmic binding protein-like II"/>
    <property type="match status" value="1"/>
</dbReference>
<evidence type="ECO:0000313" key="3">
    <source>
        <dbReference type="EMBL" id="MFD1425795.1"/>
    </source>
</evidence>
<dbReference type="Proteomes" id="UP001597282">
    <property type="component" value="Unassembled WGS sequence"/>
</dbReference>
<feature type="chain" id="PRO_5045221987" evidence="1">
    <location>
        <begin position="21"/>
        <end position="545"/>
    </location>
</feature>
<dbReference type="InterPro" id="IPR030678">
    <property type="entry name" value="Peptide/Ni-bd"/>
</dbReference>
<dbReference type="PANTHER" id="PTHR30290:SF79">
    <property type="entry name" value="DIPEPTIDE-BINDING PROTEIN DPPE"/>
    <property type="match status" value="1"/>
</dbReference>
<dbReference type="Pfam" id="PF00496">
    <property type="entry name" value="SBP_bac_5"/>
    <property type="match status" value="1"/>
</dbReference>
<organism evidence="3 4">
    <name type="scientific">Kroppenstedtia sanguinis</name>
    <dbReference type="NCBI Taxonomy" id="1380684"/>
    <lineage>
        <taxon>Bacteria</taxon>
        <taxon>Bacillati</taxon>
        <taxon>Bacillota</taxon>
        <taxon>Bacilli</taxon>
        <taxon>Bacillales</taxon>
        <taxon>Thermoactinomycetaceae</taxon>
        <taxon>Kroppenstedtia</taxon>
    </lineage>
</organism>
<name>A0ABW4C8C2_9BACL</name>
<dbReference type="InterPro" id="IPR000914">
    <property type="entry name" value="SBP_5_dom"/>
</dbReference>
<dbReference type="InterPro" id="IPR039424">
    <property type="entry name" value="SBP_5"/>
</dbReference>
<keyword evidence="4" id="KW-1185">Reference proteome</keyword>
<accession>A0ABW4C8C2</accession>
<evidence type="ECO:0000259" key="2">
    <source>
        <dbReference type="Pfam" id="PF00496"/>
    </source>
</evidence>
<sequence length="545" mass="62190">MRRRWFFPLLAVVMSSSLLLTGCGLTGGAMGTGEKAGDKEQVLDMTLEAEPPGLDSAVTTDVISFDVLNNVMEGLYRLDKDNRPEPGIASGVEISEDKKTYTFRLRDSKWSDDEPVKAQDFEYAWKRALDPKTKGEYAYILYPIKNAEAYNSGQVSIDEVGIKSVDEHTLQVELEYPIPYFLGLTTFATYLPQRKDIVEKFGTKYATEPENMVYNGPFQLKEWQHEQKIQLQKSDTYWDRNSVRLETVNQFIVKDTATGVNLYTSDQTDITHLDSELSEAFKKSPEYMPVTQSTVQYLQFNTNNEFLSNANIRKAISYAIDRESLVKVLKDGSEPAYGFVSPTIINSDNKNFRKEAGDGHQFNPPEAQRLLKLGMEELGITEKPKLTMLIYDDKRKRAAEVMQEELRNNLGLDVRLDPRPLKQKLDEESKGNFEITFAGWSADYNDPMSYLDMFLTDGPFNRGKWSHKTYDQLIKKSAGNPDNKKRAKDLIQAEKILDQSAPIAPMYFGGEIYLQKQYVKNIVRHPIGTSISLKWAYMDGKEKKK</sequence>
<reference evidence="4" key="1">
    <citation type="journal article" date="2019" name="Int. J. Syst. Evol. Microbiol.">
        <title>The Global Catalogue of Microorganisms (GCM) 10K type strain sequencing project: providing services to taxonomists for standard genome sequencing and annotation.</title>
        <authorList>
            <consortium name="The Broad Institute Genomics Platform"/>
            <consortium name="The Broad Institute Genome Sequencing Center for Infectious Disease"/>
            <person name="Wu L."/>
            <person name="Ma J."/>
        </authorList>
    </citation>
    <scope>NUCLEOTIDE SEQUENCE [LARGE SCALE GENOMIC DNA]</scope>
    <source>
        <strain evidence="4">S1</strain>
    </source>
</reference>
<evidence type="ECO:0000313" key="4">
    <source>
        <dbReference type="Proteomes" id="UP001597282"/>
    </source>
</evidence>
<dbReference type="RefSeq" id="WP_380162798.1">
    <property type="nucleotide sequence ID" value="NZ_JBHTNU010000002.1"/>
</dbReference>
<protein>
    <submittedName>
        <fullName evidence="3">Peptide ABC transporter substrate-binding protein</fullName>
    </submittedName>
</protein>
<feature type="signal peptide" evidence="1">
    <location>
        <begin position="1"/>
        <end position="20"/>
    </location>
</feature>
<gene>
    <name evidence="3" type="ORF">ACFQ4Y_02445</name>
</gene>
<feature type="domain" description="Solute-binding protein family 5" evidence="2">
    <location>
        <begin position="84"/>
        <end position="460"/>
    </location>
</feature>
<dbReference type="EMBL" id="JBHTNU010000002">
    <property type="protein sequence ID" value="MFD1425795.1"/>
    <property type="molecule type" value="Genomic_DNA"/>
</dbReference>
<dbReference type="Gene3D" id="3.90.76.10">
    <property type="entry name" value="Dipeptide-binding Protein, Domain 1"/>
    <property type="match status" value="1"/>
</dbReference>
<dbReference type="Gene3D" id="3.10.105.10">
    <property type="entry name" value="Dipeptide-binding Protein, Domain 3"/>
    <property type="match status" value="1"/>
</dbReference>
<dbReference type="PANTHER" id="PTHR30290">
    <property type="entry name" value="PERIPLASMIC BINDING COMPONENT OF ABC TRANSPORTER"/>
    <property type="match status" value="1"/>
</dbReference>
<evidence type="ECO:0000256" key="1">
    <source>
        <dbReference type="SAM" id="SignalP"/>
    </source>
</evidence>